<dbReference type="AlphaFoldDB" id="A0A5B8VWQ7"/>
<keyword evidence="2" id="KW-0413">Isomerase</keyword>
<protein>
    <submittedName>
        <fullName evidence="2">Isomerase</fullName>
    </submittedName>
</protein>
<dbReference type="Pfam" id="PF12680">
    <property type="entry name" value="SnoaL_2"/>
    <property type="match status" value="1"/>
</dbReference>
<accession>A0A5B8VWQ7</accession>
<proteinExistence type="predicted"/>
<dbReference type="InterPro" id="IPR032710">
    <property type="entry name" value="NTF2-like_dom_sf"/>
</dbReference>
<dbReference type="GO" id="GO:0016853">
    <property type="term" value="F:isomerase activity"/>
    <property type="evidence" value="ECO:0007669"/>
    <property type="project" value="UniProtKB-KW"/>
</dbReference>
<feature type="domain" description="SnoaL-like" evidence="1">
    <location>
        <begin position="10"/>
        <end position="111"/>
    </location>
</feature>
<dbReference type="InterPro" id="IPR037401">
    <property type="entry name" value="SnoaL-like"/>
</dbReference>
<evidence type="ECO:0000313" key="2">
    <source>
        <dbReference type="EMBL" id="QEC75889.1"/>
    </source>
</evidence>
<sequence>MKTSPEETIKQYVASWNVQGEDDIKAAFAKCWAAHAIYTDPNYENVTGVDGIAALCVGSHQLAPGRIFHVHTLPEHHHNVALYTWTVDIPGKETKGGTDYIEFDEDGKIARLVSFFPPLQ</sequence>
<dbReference type="Proteomes" id="UP000321362">
    <property type="component" value="Chromosome"/>
</dbReference>
<gene>
    <name evidence="2" type="ORF">FSB76_07995</name>
</gene>
<reference evidence="2 3" key="1">
    <citation type="journal article" date="2013" name="J. Microbiol.">
        <title>Mucilaginibacter ginsenosidivorax sp. nov., with ginsenoside converting activity isolated from sediment.</title>
        <authorList>
            <person name="Kim J.K."/>
            <person name="Choi T.E."/>
            <person name="Liu Q.M."/>
            <person name="Park H.Y."/>
            <person name="Yi T.H."/>
            <person name="Yoon M.H."/>
            <person name="Kim S.C."/>
            <person name="Im W.T."/>
        </authorList>
    </citation>
    <scope>NUCLEOTIDE SEQUENCE [LARGE SCALE GENOMIC DNA]</scope>
    <source>
        <strain evidence="2 3">KHI28</strain>
    </source>
</reference>
<dbReference type="RefSeq" id="WP_147053075.1">
    <property type="nucleotide sequence ID" value="NZ_CP042437.1"/>
</dbReference>
<name>A0A5B8VWQ7_9SPHI</name>
<dbReference type="EMBL" id="CP042437">
    <property type="protein sequence ID" value="QEC75889.1"/>
    <property type="molecule type" value="Genomic_DNA"/>
</dbReference>
<dbReference type="SUPFAM" id="SSF54427">
    <property type="entry name" value="NTF2-like"/>
    <property type="match status" value="1"/>
</dbReference>
<keyword evidence="3" id="KW-1185">Reference proteome</keyword>
<organism evidence="2 3">
    <name type="scientific">Mucilaginibacter ginsenosidivorax</name>
    <dbReference type="NCBI Taxonomy" id="862126"/>
    <lineage>
        <taxon>Bacteria</taxon>
        <taxon>Pseudomonadati</taxon>
        <taxon>Bacteroidota</taxon>
        <taxon>Sphingobacteriia</taxon>
        <taxon>Sphingobacteriales</taxon>
        <taxon>Sphingobacteriaceae</taxon>
        <taxon>Mucilaginibacter</taxon>
    </lineage>
</organism>
<dbReference type="Gene3D" id="3.10.450.50">
    <property type="match status" value="1"/>
</dbReference>
<evidence type="ECO:0000313" key="3">
    <source>
        <dbReference type="Proteomes" id="UP000321362"/>
    </source>
</evidence>
<evidence type="ECO:0000259" key="1">
    <source>
        <dbReference type="Pfam" id="PF12680"/>
    </source>
</evidence>
<dbReference type="OrthoDB" id="9808719at2"/>
<dbReference type="KEGG" id="mgk:FSB76_07995"/>